<keyword evidence="7" id="KW-1185">Reference proteome</keyword>
<evidence type="ECO:0000259" key="5">
    <source>
        <dbReference type="Pfam" id="PF00636"/>
    </source>
</evidence>
<comment type="caution">
    <text evidence="6">The sequence shown here is derived from an EMBL/GenBank/DDBJ whole genome shotgun (WGS) entry which is preliminary data.</text>
</comment>
<evidence type="ECO:0000256" key="3">
    <source>
        <dbReference type="ARBA" id="ARBA00022801"/>
    </source>
</evidence>
<evidence type="ECO:0000256" key="2">
    <source>
        <dbReference type="ARBA" id="ARBA00022759"/>
    </source>
</evidence>
<dbReference type="HAMAP" id="MF_01468">
    <property type="entry name" value="RNase_Mini_III"/>
    <property type="match status" value="1"/>
</dbReference>
<dbReference type="Gene3D" id="1.10.1520.10">
    <property type="entry name" value="Ribonuclease III domain"/>
    <property type="match status" value="1"/>
</dbReference>
<keyword evidence="4" id="KW-0699">rRNA-binding</keyword>
<keyword evidence="4" id="KW-0690">Ribosome biogenesis</keyword>
<keyword evidence="4" id="KW-0963">Cytoplasm</keyword>
<comment type="function">
    <text evidence="4">Involved in correct processing of both the 5' and 3' ends of 23S rRNA precursor. Processes 30S rRNA precursor transcript even in absence of ribonuclease 3 (Rnc); Rnc processes 30S rRNA into smaller rRNA precursors.</text>
</comment>
<dbReference type="EC" id="3.1.26.-" evidence="4"/>
<organism evidence="6 7">
    <name type="scientific">Aedoeadaptatus acetigenes</name>
    <dbReference type="NCBI Taxonomy" id="2981723"/>
    <lineage>
        <taxon>Bacteria</taxon>
        <taxon>Bacillati</taxon>
        <taxon>Bacillota</taxon>
        <taxon>Tissierellia</taxon>
        <taxon>Tissierellales</taxon>
        <taxon>Peptoniphilaceae</taxon>
        <taxon>Aedoeadaptatus</taxon>
    </lineage>
</organism>
<dbReference type="InterPro" id="IPR000999">
    <property type="entry name" value="RNase_III_dom"/>
</dbReference>
<dbReference type="PIRSF" id="PIRSF005520">
    <property type="entry name" value="UCP005520"/>
    <property type="match status" value="1"/>
</dbReference>
<keyword evidence="2 4" id="KW-0255">Endonuclease</keyword>
<proteinExistence type="inferred from homology"/>
<accession>A0ABV1J779</accession>
<dbReference type="Proteomes" id="UP001481872">
    <property type="component" value="Unassembled WGS sequence"/>
</dbReference>
<evidence type="ECO:0000256" key="1">
    <source>
        <dbReference type="ARBA" id="ARBA00022722"/>
    </source>
</evidence>
<protein>
    <recommendedName>
        <fullName evidence="4">Mini-ribonuclease 3</fullName>
        <shortName evidence="4">Mini-3</shortName>
        <shortName evidence="4">Mini-RNase 3</shortName>
        <ecNumber evidence="4">3.1.26.-</ecNumber>
    </recommendedName>
    <alternativeName>
        <fullName evidence="4">Mini-RNase III</fullName>
        <shortName evidence="4">Mini-III</shortName>
    </alternativeName>
</protein>
<evidence type="ECO:0000313" key="7">
    <source>
        <dbReference type="Proteomes" id="UP001481872"/>
    </source>
</evidence>
<evidence type="ECO:0000313" key="6">
    <source>
        <dbReference type="EMBL" id="MEQ3353753.1"/>
    </source>
</evidence>
<sequence length="142" mass="16320">MEEDLRGYFSAPMWTEDEARGQNPLVLAYIGDCVYELFIRSRILHRNEKVARLHRASAKRAKASAQSALAEELKDFFTEEEAAVYRRGRNAHSKTTAKNASVADYRRATGFECLIGYLYSSGNTARLVEYFKEIERIWENEG</sequence>
<dbReference type="RefSeq" id="WP_148473720.1">
    <property type="nucleotide sequence ID" value="NZ_JAOQJD010000010.1"/>
</dbReference>
<feature type="domain" description="RNase III" evidence="5">
    <location>
        <begin position="26"/>
        <end position="122"/>
    </location>
</feature>
<keyword evidence="1 4" id="KW-0540">Nuclease</keyword>
<comment type="subunit">
    <text evidence="4">Homodimer.</text>
</comment>
<keyword evidence="4" id="KW-0460">Magnesium</keyword>
<keyword evidence="3 4" id="KW-0378">Hydrolase</keyword>
<name>A0ABV1J779_9FIRM</name>
<keyword evidence="4" id="KW-0694">RNA-binding</keyword>
<dbReference type="InterPro" id="IPR008226">
    <property type="entry name" value="Mini3_fam"/>
</dbReference>
<keyword evidence="4" id="KW-0698">rRNA processing</keyword>
<dbReference type="SUPFAM" id="SSF69065">
    <property type="entry name" value="RNase III domain-like"/>
    <property type="match status" value="1"/>
</dbReference>
<dbReference type="Pfam" id="PF00636">
    <property type="entry name" value="Ribonuclease_3"/>
    <property type="match status" value="1"/>
</dbReference>
<dbReference type="PANTHER" id="PTHR34276:SF1">
    <property type="entry name" value="MINI-RIBONUCLEASE 3"/>
    <property type="match status" value="1"/>
</dbReference>
<dbReference type="EMBL" id="JBBNPS010000013">
    <property type="protein sequence ID" value="MEQ3353753.1"/>
    <property type="molecule type" value="Genomic_DNA"/>
</dbReference>
<feature type="active site" evidence="4">
    <location>
        <position position="32"/>
    </location>
</feature>
<evidence type="ECO:0000256" key="4">
    <source>
        <dbReference type="HAMAP-Rule" id="MF_01468"/>
    </source>
</evidence>
<reference evidence="6 7" key="1">
    <citation type="submission" date="2024-04" db="EMBL/GenBank/DDBJ databases">
        <title>Human intestinal bacterial collection.</title>
        <authorList>
            <person name="Pauvert C."/>
            <person name="Hitch T.C.A."/>
            <person name="Clavel T."/>
        </authorList>
    </citation>
    <scope>NUCLEOTIDE SEQUENCE [LARGE SCALE GENOMIC DNA]</scope>
    <source>
        <strain evidence="6 7">CLA-SR-H026</strain>
    </source>
</reference>
<dbReference type="InterPro" id="IPR036389">
    <property type="entry name" value="RNase_III_sf"/>
</dbReference>
<comment type="similarity">
    <text evidence="4">Belongs to the MrnC RNase family.</text>
</comment>
<gene>
    <name evidence="4" type="primary">mrnC</name>
    <name evidence="6" type="ORF">AAA081_05480</name>
</gene>
<comment type="cofactor">
    <cofactor evidence="4">
        <name>Mg(2+)</name>
        <dbReference type="ChEBI" id="CHEBI:18420"/>
    </cofactor>
</comment>
<comment type="subcellular location">
    <subcellularLocation>
        <location evidence="4">Cytoplasm</location>
    </subcellularLocation>
</comment>
<dbReference type="PANTHER" id="PTHR34276">
    <property type="entry name" value="MINI-RIBONUCLEASE 3"/>
    <property type="match status" value="1"/>
</dbReference>